<reference evidence="1" key="1">
    <citation type="submission" date="2019-08" db="EMBL/GenBank/DDBJ databases">
        <authorList>
            <person name="Kucharzyk K."/>
            <person name="Murdoch R.W."/>
            <person name="Higgins S."/>
            <person name="Loffler F."/>
        </authorList>
    </citation>
    <scope>NUCLEOTIDE SEQUENCE</scope>
</reference>
<name>A0A645HNP0_9ZZZZ</name>
<organism evidence="1">
    <name type="scientific">bioreactor metagenome</name>
    <dbReference type="NCBI Taxonomy" id="1076179"/>
    <lineage>
        <taxon>unclassified sequences</taxon>
        <taxon>metagenomes</taxon>
        <taxon>ecological metagenomes</taxon>
    </lineage>
</organism>
<dbReference type="EMBL" id="VSSQ01095926">
    <property type="protein sequence ID" value="MPN39859.1"/>
    <property type="molecule type" value="Genomic_DNA"/>
</dbReference>
<comment type="caution">
    <text evidence="1">The sequence shown here is derived from an EMBL/GenBank/DDBJ whole genome shotgun (WGS) entry which is preliminary data.</text>
</comment>
<dbReference type="AlphaFoldDB" id="A0A645HNP0"/>
<protein>
    <submittedName>
        <fullName evidence="1">Uncharacterized protein</fullName>
    </submittedName>
</protein>
<sequence>MGFIENGHEELTPLLEFRNTIQDLRNQDDMREKKRMNGSVYYIQKDNDEQKVGLGPFTLSARQLILEHLLTTEQAVGLPLIADEELALIRQHWQQNGDWEDTLPKIVQRIRGQFFTKKFSERPLFSPEDLEFLDELCVKENVHPELFRKLINLELEHYGYKHRHMLFKNLEKILKQDWVHVESVGGMDLDR</sequence>
<proteinExistence type="predicted"/>
<accession>A0A645HNP0</accession>
<gene>
    <name evidence="1" type="ORF">SDC9_187393</name>
</gene>
<evidence type="ECO:0000313" key="1">
    <source>
        <dbReference type="EMBL" id="MPN39859.1"/>
    </source>
</evidence>